<accession>A0A6A0H232</accession>
<dbReference type="InterPro" id="IPR019533">
    <property type="entry name" value="Peptidase_S26"/>
</dbReference>
<feature type="domain" description="Peptidase S26" evidence="15">
    <location>
        <begin position="18"/>
        <end position="88"/>
    </location>
</feature>
<reference evidence="16" key="2">
    <citation type="journal article" date="2018" name="Environ. Sci. Technol.">
        <title>The Toxicogenome of Hyalella azteca: A Model for Sediment Ecotoxicology and Evolutionary Toxicology.</title>
        <authorList>
            <person name="Poynton H.C."/>
            <person name="Hasenbein S."/>
            <person name="Benoit J.B."/>
            <person name="Sepulveda M.S."/>
            <person name="Poelchau M.F."/>
            <person name="Hughes D.S.T."/>
            <person name="Murali S.C."/>
            <person name="Chen S."/>
            <person name="Glastad K.M."/>
            <person name="Goodisman M.A.D."/>
            <person name="Werren J.H."/>
            <person name="Vineis J.H."/>
            <person name="Bowen J.L."/>
            <person name="Friedrich M."/>
            <person name="Jones J."/>
            <person name="Robertson H.M."/>
            <person name="Feyereisen R."/>
            <person name="Mechler-Hickson A."/>
            <person name="Mathers N."/>
            <person name="Lee C.E."/>
            <person name="Colbourne J.K."/>
            <person name="Biales A."/>
            <person name="Johnston J.S."/>
            <person name="Wellborn G.A."/>
            <person name="Rosendale A.J."/>
            <person name="Cridge A.G."/>
            <person name="Munoz-Torres M.C."/>
            <person name="Bain P.A."/>
            <person name="Manny A.R."/>
            <person name="Major K.M."/>
            <person name="Lambert F.N."/>
            <person name="Vulpe C.D."/>
            <person name="Tuck P."/>
            <person name="Blalock B.J."/>
            <person name="Lin Y.Y."/>
            <person name="Smith M.E."/>
            <person name="Ochoa-Acuna H."/>
            <person name="Chen M.M."/>
            <person name="Childers C.P."/>
            <person name="Qu J."/>
            <person name="Dugan S."/>
            <person name="Lee S.L."/>
            <person name="Chao H."/>
            <person name="Dinh H."/>
            <person name="Han Y."/>
            <person name="Doddapaneni H."/>
            <person name="Worley K.C."/>
            <person name="Muzny D.M."/>
            <person name="Gibbs R.A."/>
            <person name="Richards S."/>
        </authorList>
    </citation>
    <scope>NUCLEOTIDE SEQUENCE</scope>
    <source>
        <strain evidence="16">HAZT.00-mixed</strain>
        <tissue evidence="16">Whole organism</tissue>
    </source>
</reference>
<keyword evidence="5" id="KW-0645">Protease</keyword>
<evidence type="ECO:0000256" key="11">
    <source>
        <dbReference type="ARBA" id="ARBA00023136"/>
    </source>
</evidence>
<dbReference type="InterPro" id="IPR019758">
    <property type="entry name" value="Pept_S26A_signal_pept_1_CS"/>
</dbReference>
<dbReference type="PANTHER" id="PTHR46041:SF2">
    <property type="entry name" value="MITOCHONDRIAL INNER MEMBRANE PROTEASE SUBUNIT 2"/>
    <property type="match status" value="1"/>
</dbReference>
<evidence type="ECO:0000256" key="1">
    <source>
        <dbReference type="ARBA" id="ARBA00004434"/>
    </source>
</evidence>
<dbReference type="PANTHER" id="PTHR46041">
    <property type="entry name" value="MITOCHONDRIAL INNER MEMBRANE PROTEASE SUBUNIT 2"/>
    <property type="match status" value="1"/>
</dbReference>
<reference evidence="16" key="1">
    <citation type="submission" date="2014-08" db="EMBL/GenBank/DDBJ databases">
        <authorList>
            <person name="Murali S."/>
            <person name="Richards S."/>
            <person name="Bandaranaike D."/>
            <person name="Bellair M."/>
            <person name="Blankenburg K."/>
            <person name="Chao H."/>
            <person name="Dinh H."/>
            <person name="Doddapaneni H."/>
            <person name="Dugan-Rocha S."/>
            <person name="Elkadiri S."/>
            <person name="Gnanaolivu R."/>
            <person name="Hughes D."/>
            <person name="Lee S."/>
            <person name="Li M."/>
            <person name="Ming W."/>
            <person name="Munidasa M."/>
            <person name="Muniz J."/>
            <person name="Nguyen L."/>
            <person name="Osuji N."/>
            <person name="Pu L.-L."/>
            <person name="Puazo M."/>
            <person name="Skinner E."/>
            <person name="Qu C."/>
            <person name="Quiroz J."/>
            <person name="Raj R."/>
            <person name="Weissenberger G."/>
            <person name="Xin Y."/>
            <person name="Zou X."/>
            <person name="Han Y."/>
            <person name="Worley K."/>
            <person name="Muzny D."/>
            <person name="Gibbs R."/>
        </authorList>
    </citation>
    <scope>NUCLEOTIDE SEQUENCE</scope>
    <source>
        <strain evidence="16">HAZT.00-mixed</strain>
        <tissue evidence="16">Whole organism</tissue>
    </source>
</reference>
<feature type="signal peptide" evidence="14">
    <location>
        <begin position="1"/>
        <end position="18"/>
    </location>
</feature>
<keyword evidence="10" id="KW-0496">Mitochondrion</keyword>
<evidence type="ECO:0000256" key="4">
    <source>
        <dbReference type="ARBA" id="ARBA00013650"/>
    </source>
</evidence>
<keyword evidence="7" id="KW-0999">Mitochondrion inner membrane</keyword>
<evidence type="ECO:0000256" key="9">
    <source>
        <dbReference type="ARBA" id="ARBA00022989"/>
    </source>
</evidence>
<dbReference type="PROSITE" id="PS00761">
    <property type="entry name" value="SPASE_I_3"/>
    <property type="match status" value="1"/>
</dbReference>
<dbReference type="GeneID" id="108681890"/>
<keyword evidence="11" id="KW-0472">Membrane</keyword>
<name>A0A6A0H232_HYAAZ</name>
<dbReference type="InterPro" id="IPR036286">
    <property type="entry name" value="LexA/Signal_pep-like_sf"/>
</dbReference>
<evidence type="ECO:0000259" key="15">
    <source>
        <dbReference type="Pfam" id="PF10502"/>
    </source>
</evidence>
<reference evidence="16" key="3">
    <citation type="submission" date="2019-06" db="EMBL/GenBank/DDBJ databases">
        <authorList>
            <person name="Poynton C."/>
            <person name="Hasenbein S."/>
            <person name="Benoit J.B."/>
            <person name="Sepulveda M.S."/>
            <person name="Poelchau M.F."/>
            <person name="Murali S.C."/>
            <person name="Chen S."/>
            <person name="Glastad K.M."/>
            <person name="Werren J.H."/>
            <person name="Vineis J.H."/>
            <person name="Bowen J.L."/>
            <person name="Friedrich M."/>
            <person name="Jones J."/>
            <person name="Robertson H.M."/>
            <person name="Feyereisen R."/>
            <person name="Mechler-Hickson A."/>
            <person name="Mathers N."/>
            <person name="Lee C.E."/>
            <person name="Colbourne J.K."/>
            <person name="Biales A."/>
            <person name="Johnston J.S."/>
            <person name="Wellborn G.A."/>
            <person name="Rosendale A.J."/>
            <person name="Cridge A.G."/>
            <person name="Munoz-Torres M.C."/>
            <person name="Bain P.A."/>
            <person name="Manny A.R."/>
            <person name="Major K.M."/>
            <person name="Lambert F.N."/>
            <person name="Vulpe C.D."/>
            <person name="Tuck P."/>
            <person name="Blalock B.J."/>
            <person name="Lin Y.-Y."/>
            <person name="Smith M.E."/>
            <person name="Ochoa-Acuna H."/>
            <person name="Chen M.-J.M."/>
            <person name="Childers C.P."/>
            <person name="Qu J."/>
            <person name="Dugan S."/>
            <person name="Lee S.L."/>
            <person name="Chao H."/>
            <person name="Dinh H."/>
            <person name="Han Y."/>
            <person name="Doddapaneni H."/>
            <person name="Worley K.C."/>
            <person name="Muzny D.M."/>
            <person name="Gibbs R.A."/>
            <person name="Richards S."/>
        </authorList>
    </citation>
    <scope>NUCLEOTIDE SEQUENCE</scope>
    <source>
        <strain evidence="16">HAZT.00-mixed</strain>
        <tissue evidence="16">Whole organism</tissue>
    </source>
</reference>
<dbReference type="AlphaFoldDB" id="A0A6A0H232"/>
<dbReference type="Gene3D" id="2.10.109.10">
    <property type="entry name" value="Umud Fragment, subunit A"/>
    <property type="match status" value="1"/>
</dbReference>
<dbReference type="PRINTS" id="PR00727">
    <property type="entry name" value="LEADERPTASE"/>
</dbReference>
<evidence type="ECO:0000256" key="7">
    <source>
        <dbReference type="ARBA" id="ARBA00022792"/>
    </source>
</evidence>
<comment type="subunit">
    <text evidence="3">Heterodimer of 2 subunits, IMMPL1 and IMMPL2.</text>
</comment>
<comment type="subcellular location">
    <subcellularLocation>
        <location evidence="1">Mitochondrion inner membrane</location>
        <topology evidence="1">Single-pass membrane protein</topology>
    </subcellularLocation>
</comment>
<evidence type="ECO:0000256" key="13">
    <source>
        <dbReference type="PIRSR" id="PIRSR600223-1"/>
    </source>
</evidence>
<dbReference type="SUPFAM" id="SSF51306">
    <property type="entry name" value="LexA/Signal peptidase"/>
    <property type="match status" value="1"/>
</dbReference>
<organism evidence="16">
    <name type="scientific">Hyalella azteca</name>
    <name type="common">Amphipod</name>
    <dbReference type="NCBI Taxonomy" id="294128"/>
    <lineage>
        <taxon>Eukaryota</taxon>
        <taxon>Metazoa</taxon>
        <taxon>Ecdysozoa</taxon>
        <taxon>Arthropoda</taxon>
        <taxon>Crustacea</taxon>
        <taxon>Multicrustacea</taxon>
        <taxon>Malacostraca</taxon>
        <taxon>Eumalacostraca</taxon>
        <taxon>Peracarida</taxon>
        <taxon>Amphipoda</taxon>
        <taxon>Senticaudata</taxon>
        <taxon>Talitrida</taxon>
        <taxon>Talitroidea</taxon>
        <taxon>Hyalellidae</taxon>
        <taxon>Hyalella</taxon>
    </lineage>
</organism>
<dbReference type="Pfam" id="PF10502">
    <property type="entry name" value="Peptidase_S26"/>
    <property type="match status" value="2"/>
</dbReference>
<dbReference type="GO" id="GO:0042720">
    <property type="term" value="C:mitochondrial inner membrane peptidase complex"/>
    <property type="evidence" value="ECO:0007669"/>
    <property type="project" value="InterPro"/>
</dbReference>
<keyword evidence="14" id="KW-0732">Signal</keyword>
<proteinExistence type="inferred from homology"/>
<dbReference type="GO" id="GO:0006465">
    <property type="term" value="P:signal peptide processing"/>
    <property type="evidence" value="ECO:0007669"/>
    <property type="project" value="InterPro"/>
</dbReference>
<dbReference type="GO" id="GO:0004252">
    <property type="term" value="F:serine-type endopeptidase activity"/>
    <property type="evidence" value="ECO:0007669"/>
    <property type="project" value="InterPro"/>
</dbReference>
<dbReference type="EMBL" id="JQDR03009689">
    <property type="protein sequence ID" value="KAA0195368.1"/>
    <property type="molecule type" value="Genomic_DNA"/>
</dbReference>
<dbReference type="InterPro" id="IPR037730">
    <property type="entry name" value="IMP2"/>
</dbReference>
<feature type="active site" evidence="13">
    <location>
        <position position="77"/>
    </location>
</feature>
<dbReference type="RefSeq" id="XP_018026458.1">
    <property type="nucleotide sequence ID" value="XM_018170969.2"/>
</dbReference>
<feature type="chain" id="PRO_5044628575" description="Mitochondrial inner membrane protease subunit 2" evidence="14">
    <location>
        <begin position="19"/>
        <end position="175"/>
    </location>
</feature>
<evidence type="ECO:0000256" key="8">
    <source>
        <dbReference type="ARBA" id="ARBA00022801"/>
    </source>
</evidence>
<sequence length="175" mass="19526">MFRALLFGIPVGITFVDCVGYVAKVDGVSMQPSLNPDLSATSDFVFLSRWSWRKFNYSRGDVVSLISPKNPNQAIIKRVIGLEGDLVKTLGYRRKYLRVPRGHFWVEGDHTGHSLDSNHFGPVALGLITAKATSIVWPPHRWGPLESYIPGGRQPLNSEPLKNNAFCDDLGEFIE</sequence>
<evidence type="ECO:0000256" key="5">
    <source>
        <dbReference type="ARBA" id="ARBA00022670"/>
    </source>
</evidence>
<evidence type="ECO:0000313" key="17">
    <source>
        <dbReference type="Proteomes" id="UP000694843"/>
    </source>
</evidence>
<dbReference type="OrthoDB" id="40334at2759"/>
<evidence type="ECO:0000256" key="6">
    <source>
        <dbReference type="ARBA" id="ARBA00022692"/>
    </source>
</evidence>
<keyword evidence="8" id="KW-0378">Hydrolase</keyword>
<dbReference type="InterPro" id="IPR000223">
    <property type="entry name" value="Pept_S26A_signal_pept_1"/>
</dbReference>
<evidence type="ECO:0000256" key="3">
    <source>
        <dbReference type="ARBA" id="ARBA00011805"/>
    </source>
</evidence>
<protein>
    <recommendedName>
        <fullName evidence="4">Mitochondrial inner membrane protease subunit 2</fullName>
    </recommendedName>
    <alternativeName>
        <fullName evidence="12">IMP2-like protein</fullName>
    </alternativeName>
</protein>
<dbReference type="OMA" id="WIPVIAW"/>
<dbReference type="Proteomes" id="UP000711488">
    <property type="component" value="Unassembled WGS sequence"/>
</dbReference>
<evidence type="ECO:0000313" key="18">
    <source>
        <dbReference type="RefSeq" id="XP_018026458.1"/>
    </source>
</evidence>
<dbReference type="Proteomes" id="UP000694843">
    <property type="component" value="Unplaced"/>
</dbReference>
<dbReference type="CDD" id="cd06530">
    <property type="entry name" value="S26_SPase_I"/>
    <property type="match status" value="1"/>
</dbReference>
<dbReference type="GO" id="GO:0006627">
    <property type="term" value="P:protein processing involved in protein targeting to mitochondrion"/>
    <property type="evidence" value="ECO:0007669"/>
    <property type="project" value="InterPro"/>
</dbReference>
<dbReference type="FunFam" id="2.10.109.10:FF:000005">
    <property type="entry name" value="Mitochondrial inner membrane protease subunit"/>
    <property type="match status" value="1"/>
</dbReference>
<keyword evidence="9" id="KW-1133">Transmembrane helix</keyword>
<evidence type="ECO:0000256" key="14">
    <source>
        <dbReference type="SAM" id="SignalP"/>
    </source>
</evidence>
<evidence type="ECO:0000256" key="2">
    <source>
        <dbReference type="ARBA" id="ARBA00007066"/>
    </source>
</evidence>
<dbReference type="KEGG" id="hazt:108681890"/>
<evidence type="ECO:0000256" key="10">
    <source>
        <dbReference type="ARBA" id="ARBA00023128"/>
    </source>
</evidence>
<evidence type="ECO:0000256" key="12">
    <source>
        <dbReference type="ARBA" id="ARBA00032718"/>
    </source>
</evidence>
<gene>
    <name evidence="18" type="primary">LOC108681890</name>
    <name evidence="16" type="ORF">HAZT_HAZT010093</name>
</gene>
<reference evidence="18" key="4">
    <citation type="submission" date="2025-04" db="UniProtKB">
        <authorList>
            <consortium name="RefSeq"/>
        </authorList>
    </citation>
    <scope>IDENTIFICATION</scope>
    <source>
        <tissue evidence="18">Whole organism</tissue>
    </source>
</reference>
<feature type="domain" description="Peptidase S26" evidence="15">
    <location>
        <begin position="91"/>
        <end position="137"/>
    </location>
</feature>
<keyword evidence="17" id="KW-1185">Reference proteome</keyword>
<keyword evidence="6" id="KW-0812">Transmembrane</keyword>
<feature type="active site" evidence="13">
    <location>
        <position position="29"/>
    </location>
</feature>
<comment type="similarity">
    <text evidence="2">Belongs to the peptidase S26 family. IMP2 subfamily.</text>
</comment>
<evidence type="ECO:0000313" key="16">
    <source>
        <dbReference type="EMBL" id="KAA0195368.1"/>
    </source>
</evidence>